<feature type="transmembrane region" description="Helical" evidence="1">
    <location>
        <begin position="191"/>
        <end position="213"/>
    </location>
</feature>
<dbReference type="Proteomes" id="UP000194948">
    <property type="component" value="Chromosome"/>
</dbReference>
<protein>
    <recommendedName>
        <fullName evidence="4">Fimbrial assembly protein fimC</fullName>
    </recommendedName>
</protein>
<gene>
    <name evidence="2" type="ORF">A5821_000368</name>
</gene>
<keyword evidence="3" id="KW-1185">Reference proteome</keyword>
<keyword evidence="1" id="KW-0472">Membrane</keyword>
<evidence type="ECO:0000313" key="2">
    <source>
        <dbReference type="EMBL" id="WYJ99291.1"/>
    </source>
</evidence>
<feature type="transmembrane region" description="Helical" evidence="1">
    <location>
        <begin position="100"/>
        <end position="119"/>
    </location>
</feature>
<name>A0AAQ3Y4R2_9ENTE</name>
<organism evidence="2 3">
    <name type="scientific">Candidatus Enterococcus palustris</name>
    <dbReference type="NCBI Taxonomy" id="1834189"/>
    <lineage>
        <taxon>Bacteria</taxon>
        <taxon>Bacillati</taxon>
        <taxon>Bacillota</taxon>
        <taxon>Bacilli</taxon>
        <taxon>Lactobacillales</taxon>
        <taxon>Enterococcaceae</taxon>
        <taxon>Enterococcus</taxon>
    </lineage>
</organism>
<feature type="transmembrane region" description="Helical" evidence="1">
    <location>
        <begin position="12"/>
        <end position="30"/>
    </location>
</feature>
<proteinExistence type="predicted"/>
<evidence type="ECO:0008006" key="4">
    <source>
        <dbReference type="Google" id="ProtNLM"/>
    </source>
</evidence>
<dbReference type="EMBL" id="CP147244">
    <property type="protein sequence ID" value="WYJ99291.1"/>
    <property type="molecule type" value="Genomic_DNA"/>
</dbReference>
<dbReference type="InterPro" id="IPR008875">
    <property type="entry name" value="TraX"/>
</dbReference>
<evidence type="ECO:0000313" key="3">
    <source>
        <dbReference type="Proteomes" id="UP000194948"/>
    </source>
</evidence>
<accession>A0AAQ3Y4R2</accession>
<reference evidence="2" key="1">
    <citation type="submission" date="2017-05" db="EMBL/GenBank/DDBJ databases">
        <authorList>
            <consortium name="The Broad Institute Genomics Platform"/>
            <consortium name="The Broad Institute Genomic Center for Infectious Diseases"/>
            <person name="Earl A."/>
            <person name="Manson A."/>
            <person name="Schwartman J."/>
            <person name="Gilmore M."/>
            <person name="Abouelleil A."/>
            <person name="Cao P."/>
            <person name="Chapman S."/>
            <person name="Cusick C."/>
            <person name="Shea T."/>
            <person name="Young S."/>
            <person name="Neafsey D."/>
            <person name="Nusbaum C."/>
            <person name="Birren B."/>
        </authorList>
    </citation>
    <scope>NUCLEOTIDE SEQUENCE</scope>
    <source>
        <strain evidence="2">7F3_DIV0205</strain>
    </source>
</reference>
<feature type="transmembrane region" description="Helical" evidence="1">
    <location>
        <begin position="167"/>
        <end position="184"/>
    </location>
</feature>
<dbReference type="RefSeq" id="WP_086312816.1">
    <property type="nucleotide sequence ID" value="NZ_CP147244.1"/>
</dbReference>
<feature type="transmembrane region" description="Helical" evidence="1">
    <location>
        <begin position="36"/>
        <end position="58"/>
    </location>
</feature>
<dbReference type="AlphaFoldDB" id="A0AAQ3Y4R2"/>
<sequence>MNKKLNAFHLKIIAVTAMAVNHAGIIFSWSHSTNTIGFFAISEFVGRFTFPIMAYLLVEGFHYTKNVRKYCMRLILFWLVSIYPFYLLHNPTYAFSITDMPNNIFFTLLMGLLMLIVYSRTSNKVMRVLTVLLFSILTILSDWSIIGVLIIWSFYINHNQIGKKRTMIGTFMLFETISLVGLFMNNAAPSWIAEAFSQFGFLAVLFLLVQYNGERGYSPKWVKWGFYWFYPIHLVVLELVRYFFL</sequence>
<feature type="transmembrane region" description="Helical" evidence="1">
    <location>
        <begin position="225"/>
        <end position="244"/>
    </location>
</feature>
<evidence type="ECO:0000256" key="1">
    <source>
        <dbReference type="SAM" id="Phobius"/>
    </source>
</evidence>
<keyword evidence="1" id="KW-0812">Transmembrane</keyword>
<reference evidence="2" key="2">
    <citation type="submission" date="2024-03" db="EMBL/GenBank/DDBJ databases">
        <title>The Genome Sequence of Enterococcus sp. DIV0205d.</title>
        <authorList>
            <consortium name="The Broad Institute Genomics Platform"/>
            <consortium name="The Broad Institute Microbial Omics Core"/>
            <consortium name="The Broad Institute Genomic Center for Infectious Diseases"/>
            <person name="Earl A."/>
            <person name="Manson A."/>
            <person name="Gilmore M."/>
            <person name="Schwartman J."/>
            <person name="Shea T."/>
            <person name="Abouelleil A."/>
            <person name="Cao P."/>
            <person name="Chapman S."/>
            <person name="Cusick C."/>
            <person name="Young S."/>
            <person name="Neafsey D."/>
            <person name="Nusbaum C."/>
            <person name="Birren B."/>
        </authorList>
    </citation>
    <scope>NUCLEOTIDE SEQUENCE</scope>
    <source>
        <strain evidence="2">7F3_DIV0205</strain>
    </source>
</reference>
<dbReference type="Pfam" id="PF05857">
    <property type="entry name" value="TraX"/>
    <property type="match status" value="1"/>
</dbReference>
<feature type="transmembrane region" description="Helical" evidence="1">
    <location>
        <begin position="131"/>
        <end position="155"/>
    </location>
</feature>
<feature type="transmembrane region" description="Helical" evidence="1">
    <location>
        <begin position="70"/>
        <end position="88"/>
    </location>
</feature>
<keyword evidence="1" id="KW-1133">Transmembrane helix</keyword>